<evidence type="ECO:0000256" key="1">
    <source>
        <dbReference type="ARBA" id="ARBA00007174"/>
    </source>
</evidence>
<evidence type="ECO:0000256" key="3">
    <source>
        <dbReference type="ARBA" id="ARBA00022833"/>
    </source>
</evidence>
<dbReference type="AlphaFoldDB" id="A0A4Y7IEA9"/>
<sequence>MALNISYSRLSAHRLSSPFPSSPKSKQHLQFLLSNSHLVVTSNSPPSISRKSHRNFLVMGSSTSSFQNPDNSVQETGRGDYSSVSDAEWKKRLTSEQFYVTRKKGTERAFTGEYWNTKSAGTYHCICCDTPLFESSTKFDSGTGWPSYYQPIGNNVKSKLDLSIIFMPRQEVLCDVCDAHLGHIFDDGPPPTGKRYCINSASLKLKSK</sequence>
<evidence type="ECO:0000256" key="8">
    <source>
        <dbReference type="SAM" id="MobiDB-lite"/>
    </source>
</evidence>
<dbReference type="Proteomes" id="UP000316621">
    <property type="component" value="Chromosome 1"/>
</dbReference>
<dbReference type="EMBL" id="CM010715">
    <property type="protein sequence ID" value="RZC45838.1"/>
    <property type="molecule type" value="Genomic_DNA"/>
</dbReference>
<reference evidence="10 11" key="1">
    <citation type="journal article" date="2018" name="Science">
        <title>The opium poppy genome and morphinan production.</title>
        <authorList>
            <person name="Guo L."/>
            <person name="Winzer T."/>
            <person name="Yang X."/>
            <person name="Li Y."/>
            <person name="Ning Z."/>
            <person name="He Z."/>
            <person name="Teodor R."/>
            <person name="Lu Y."/>
            <person name="Bowser T.A."/>
            <person name="Graham I.A."/>
            <person name="Ye K."/>
        </authorList>
    </citation>
    <scope>NUCLEOTIDE SEQUENCE [LARGE SCALE GENOMIC DNA]</scope>
    <source>
        <strain evidence="11">cv. HN1</strain>
        <tissue evidence="10">Leaves</tissue>
    </source>
</reference>
<dbReference type="EC" id="1.8.4.12" evidence="7"/>
<evidence type="ECO:0000313" key="11">
    <source>
        <dbReference type="Proteomes" id="UP000316621"/>
    </source>
</evidence>
<dbReference type="InterPro" id="IPR028427">
    <property type="entry name" value="Met_Sox_Rdtase_MsrB"/>
</dbReference>
<comment type="similarity">
    <text evidence="1 7">Belongs to the MsrB Met sulfoxide reductase family.</text>
</comment>
<keyword evidence="3 7" id="KW-0862">Zinc</keyword>
<evidence type="ECO:0000256" key="2">
    <source>
        <dbReference type="ARBA" id="ARBA00022723"/>
    </source>
</evidence>
<evidence type="ECO:0000256" key="6">
    <source>
        <dbReference type="ARBA" id="ARBA00048488"/>
    </source>
</evidence>
<evidence type="ECO:0000256" key="5">
    <source>
        <dbReference type="ARBA" id="ARBA00023284"/>
    </source>
</evidence>
<evidence type="ECO:0000259" key="9">
    <source>
        <dbReference type="PROSITE" id="PS51790"/>
    </source>
</evidence>
<dbReference type="GO" id="GO:0046872">
    <property type="term" value="F:metal ion binding"/>
    <property type="evidence" value="ECO:0007669"/>
    <property type="project" value="UniProtKB-KW"/>
</dbReference>
<keyword evidence="5" id="KW-0676">Redox-active center</keyword>
<gene>
    <name evidence="10" type="ORF">C5167_038782</name>
</gene>
<dbReference type="Gene3D" id="2.170.150.20">
    <property type="entry name" value="Peptide methionine sulfoxide reductase"/>
    <property type="match status" value="1"/>
</dbReference>
<feature type="domain" description="MsrB" evidence="9">
    <location>
        <begin position="86"/>
        <end position="208"/>
    </location>
</feature>
<dbReference type="GO" id="GO:0033743">
    <property type="term" value="F:peptide-methionine (R)-S-oxide reductase activity"/>
    <property type="evidence" value="ECO:0007669"/>
    <property type="project" value="UniProtKB-EC"/>
</dbReference>
<dbReference type="PANTHER" id="PTHR10173:SF52">
    <property type="entry name" value="METHIONINE-R-SULFOXIDE REDUCTASE B1"/>
    <property type="match status" value="1"/>
</dbReference>
<dbReference type="PANTHER" id="PTHR10173">
    <property type="entry name" value="METHIONINE SULFOXIDE REDUCTASE"/>
    <property type="match status" value="1"/>
</dbReference>
<feature type="compositionally biased region" description="Polar residues" evidence="8">
    <location>
        <begin position="62"/>
        <end position="75"/>
    </location>
</feature>
<dbReference type="SUPFAM" id="SSF51316">
    <property type="entry name" value="Mss4-like"/>
    <property type="match status" value="1"/>
</dbReference>
<dbReference type="GO" id="GO:0030091">
    <property type="term" value="P:protein repair"/>
    <property type="evidence" value="ECO:0007669"/>
    <property type="project" value="InterPro"/>
</dbReference>
<comment type="function">
    <text evidence="7">Catalyzes the reduction of methionine sulfoxide (MetSO) to methionine in proteins. Plays a protective role against oxidative stress by restoring activity to proteins that have been inactivated by methionine oxidation. MSRB family specifically reduces the MetSO R-enantiomer.</text>
</comment>
<evidence type="ECO:0000256" key="7">
    <source>
        <dbReference type="RuleBase" id="RU365044"/>
    </source>
</evidence>
<dbReference type="GO" id="GO:0006979">
    <property type="term" value="P:response to oxidative stress"/>
    <property type="evidence" value="ECO:0007669"/>
    <property type="project" value="EnsemblPlants"/>
</dbReference>
<name>A0A4Y7IEA9_PAPSO</name>
<dbReference type="Pfam" id="PF01641">
    <property type="entry name" value="SelR"/>
    <property type="match status" value="1"/>
</dbReference>
<dbReference type="Gramene" id="RZC45838">
    <property type="protein sequence ID" value="RZC45838"/>
    <property type="gene ID" value="C5167_038782"/>
</dbReference>
<dbReference type="InterPro" id="IPR011057">
    <property type="entry name" value="Mss4-like_sf"/>
</dbReference>
<feature type="region of interest" description="Disordered" evidence="8">
    <location>
        <begin position="62"/>
        <end position="81"/>
    </location>
</feature>
<dbReference type="OMA" id="LCVCCKT"/>
<protein>
    <recommendedName>
        <fullName evidence="7">Peptide-methionine (R)-S-oxide reductase</fullName>
        <ecNumber evidence="7">1.8.4.12</ecNumber>
    </recommendedName>
</protein>
<dbReference type="PROSITE" id="PS51790">
    <property type="entry name" value="MSRB"/>
    <property type="match status" value="1"/>
</dbReference>
<evidence type="ECO:0000313" key="10">
    <source>
        <dbReference type="EMBL" id="RZC45838.1"/>
    </source>
</evidence>
<keyword evidence="2 7" id="KW-0479">Metal-binding</keyword>
<dbReference type="NCBIfam" id="TIGR00357">
    <property type="entry name" value="peptide-methionine (R)-S-oxide reductase MsrB"/>
    <property type="match status" value="1"/>
</dbReference>
<keyword evidence="11" id="KW-1185">Reference proteome</keyword>
<organism evidence="10 11">
    <name type="scientific">Papaver somniferum</name>
    <name type="common">Opium poppy</name>
    <dbReference type="NCBI Taxonomy" id="3469"/>
    <lineage>
        <taxon>Eukaryota</taxon>
        <taxon>Viridiplantae</taxon>
        <taxon>Streptophyta</taxon>
        <taxon>Embryophyta</taxon>
        <taxon>Tracheophyta</taxon>
        <taxon>Spermatophyta</taxon>
        <taxon>Magnoliopsida</taxon>
        <taxon>Ranunculales</taxon>
        <taxon>Papaveraceae</taxon>
        <taxon>Papaveroideae</taxon>
        <taxon>Papaver</taxon>
    </lineage>
</organism>
<dbReference type="FunFam" id="2.170.150.20:FF:000001">
    <property type="entry name" value="Peptide methionine sulfoxide reductase MsrB"/>
    <property type="match status" value="1"/>
</dbReference>
<proteinExistence type="inferred from homology"/>
<dbReference type="OrthoDB" id="44061at2759"/>
<dbReference type="GO" id="GO:0009507">
    <property type="term" value="C:chloroplast"/>
    <property type="evidence" value="ECO:0007669"/>
    <property type="project" value="EnsemblPlants"/>
</dbReference>
<evidence type="ECO:0000256" key="4">
    <source>
        <dbReference type="ARBA" id="ARBA00023002"/>
    </source>
</evidence>
<keyword evidence="4 7" id="KW-0560">Oxidoreductase</keyword>
<comment type="cofactor">
    <cofactor evidence="7">
        <name>Zn(2+)</name>
        <dbReference type="ChEBI" id="CHEBI:29105"/>
    </cofactor>
    <text evidence="7">Binds 1 zinc ion per subunit.</text>
</comment>
<dbReference type="InterPro" id="IPR002579">
    <property type="entry name" value="Met_Sox_Rdtase_MsrB_dom"/>
</dbReference>
<accession>A0A4Y7IEA9</accession>
<dbReference type="STRING" id="3469.A0A4Y7IEA9"/>
<comment type="catalytic activity">
    <reaction evidence="6 7">
        <text>L-methionyl-[protein] + [thioredoxin]-disulfide + H2O = L-methionyl-(R)-S-oxide-[protein] + [thioredoxin]-dithiol</text>
        <dbReference type="Rhea" id="RHEA:24164"/>
        <dbReference type="Rhea" id="RHEA-COMP:10698"/>
        <dbReference type="Rhea" id="RHEA-COMP:10700"/>
        <dbReference type="Rhea" id="RHEA-COMP:12313"/>
        <dbReference type="Rhea" id="RHEA-COMP:12314"/>
        <dbReference type="ChEBI" id="CHEBI:15377"/>
        <dbReference type="ChEBI" id="CHEBI:16044"/>
        <dbReference type="ChEBI" id="CHEBI:29950"/>
        <dbReference type="ChEBI" id="CHEBI:45764"/>
        <dbReference type="ChEBI" id="CHEBI:50058"/>
        <dbReference type="EC" id="1.8.4.12"/>
    </reaction>
</comment>